<keyword evidence="2" id="KW-1185">Reference proteome</keyword>
<dbReference type="EMBL" id="SHLA01000001">
    <property type="protein sequence ID" value="RZU61448.1"/>
    <property type="molecule type" value="Genomic_DNA"/>
</dbReference>
<reference evidence="1 2" key="1">
    <citation type="submission" date="2019-02" db="EMBL/GenBank/DDBJ databases">
        <title>Sequencing the genomes of 1000 actinobacteria strains.</title>
        <authorList>
            <person name="Klenk H.-P."/>
        </authorList>
    </citation>
    <scope>NUCLEOTIDE SEQUENCE [LARGE SCALE GENOMIC DNA]</scope>
    <source>
        <strain evidence="1 2">DSM 17364</strain>
    </source>
</reference>
<dbReference type="Proteomes" id="UP000292685">
    <property type="component" value="Unassembled WGS sequence"/>
</dbReference>
<evidence type="ECO:0000313" key="1">
    <source>
        <dbReference type="EMBL" id="RZU61448.1"/>
    </source>
</evidence>
<dbReference type="AlphaFoldDB" id="A0A4Q8ABG7"/>
<proteinExistence type="predicted"/>
<accession>A0A4Q8ABG7</accession>
<sequence length="137" mass="14907">MATRGFGVAVGIKITDGRQLRRALKEAGEGLDDLRDLNKEAGSIVARALPDNTPVGPDEGGHLFNTIRLSATPVRARISAGDKSKPYAGVLHWGSPHTSQRSQPWMHTTAKVLEPKWTAVYWDRLEQIIAKAARAAD</sequence>
<gene>
    <name evidence="1" type="ORF">EV380_1018</name>
</gene>
<comment type="caution">
    <text evidence="1">The sequence shown here is derived from an EMBL/GenBank/DDBJ whole genome shotgun (WGS) entry which is preliminary data.</text>
</comment>
<dbReference type="RefSeq" id="WP_165391885.1">
    <property type="nucleotide sequence ID" value="NZ_SHLA01000001.1"/>
</dbReference>
<evidence type="ECO:0008006" key="3">
    <source>
        <dbReference type="Google" id="ProtNLM"/>
    </source>
</evidence>
<organism evidence="1 2">
    <name type="scientific">Zhihengliuella halotolerans</name>
    <dbReference type="NCBI Taxonomy" id="370736"/>
    <lineage>
        <taxon>Bacteria</taxon>
        <taxon>Bacillati</taxon>
        <taxon>Actinomycetota</taxon>
        <taxon>Actinomycetes</taxon>
        <taxon>Micrococcales</taxon>
        <taxon>Micrococcaceae</taxon>
        <taxon>Zhihengliuella</taxon>
    </lineage>
</organism>
<protein>
    <recommendedName>
        <fullName evidence="3">HK97 gp10 family phage protein</fullName>
    </recommendedName>
</protein>
<evidence type="ECO:0000313" key="2">
    <source>
        <dbReference type="Proteomes" id="UP000292685"/>
    </source>
</evidence>
<name>A0A4Q8ABG7_9MICC</name>